<proteinExistence type="inferred from homology"/>
<comment type="similarity">
    <text evidence="1">Belongs to the interleukin-1 receptor family.</text>
</comment>
<dbReference type="InterPro" id="IPR036179">
    <property type="entry name" value="Ig-like_dom_sf"/>
</dbReference>
<evidence type="ECO:0000256" key="3">
    <source>
        <dbReference type="ARBA" id="ARBA00022737"/>
    </source>
</evidence>
<dbReference type="PANTHER" id="PTHR11890">
    <property type="entry name" value="INTERLEUKIN-1 RECEPTOR FAMILY MEMBER"/>
    <property type="match status" value="1"/>
</dbReference>
<evidence type="ECO:0000313" key="14">
    <source>
        <dbReference type="Proteomes" id="UP000265140"/>
    </source>
</evidence>
<evidence type="ECO:0008006" key="15">
    <source>
        <dbReference type="Google" id="ProtNLM"/>
    </source>
</evidence>
<feature type="domain" description="Ig-like" evidence="12">
    <location>
        <begin position="42"/>
        <end position="108"/>
    </location>
</feature>
<evidence type="ECO:0000256" key="5">
    <source>
        <dbReference type="ARBA" id="ARBA00023027"/>
    </source>
</evidence>
<evidence type="ECO:0000256" key="4">
    <source>
        <dbReference type="ARBA" id="ARBA00022801"/>
    </source>
</evidence>
<keyword evidence="14" id="KW-1185">Reference proteome</keyword>
<evidence type="ECO:0000256" key="10">
    <source>
        <dbReference type="SAM" id="SignalP"/>
    </source>
</evidence>
<dbReference type="InterPro" id="IPR000157">
    <property type="entry name" value="TIR_dom"/>
</dbReference>
<reference evidence="14" key="1">
    <citation type="journal article" date="2014" name="PLoS ONE">
        <title>The genome and linkage map of the northern pike (Esox lucius): conserved synteny revealed between the salmonid sister group and the Neoteleostei.</title>
        <authorList>
            <person name="Rondeau E.B."/>
            <person name="Minkley D.R."/>
            <person name="Leong J.S."/>
            <person name="Messmer A.M."/>
            <person name="Jantzen J.R."/>
            <person name="von Schalburg K.R."/>
            <person name="Lemon C."/>
            <person name="Bird N.H."/>
            <person name="Koop B.F."/>
        </authorList>
    </citation>
    <scope>NUCLEOTIDE SEQUENCE</scope>
</reference>
<keyword evidence="4" id="KW-0378">Hydrolase</keyword>
<keyword evidence="6" id="KW-1015">Disulfide bond</keyword>
<keyword evidence="9" id="KW-0472">Membrane</keyword>
<keyword evidence="9" id="KW-0812">Transmembrane</keyword>
<dbReference type="SMART" id="SM00409">
    <property type="entry name" value="IG"/>
    <property type="match status" value="2"/>
</dbReference>
<feature type="signal peptide" evidence="10">
    <location>
        <begin position="1"/>
        <end position="22"/>
    </location>
</feature>
<dbReference type="Bgee" id="ENSELUG00000029809">
    <property type="expression patterns" value="Expressed in liver and 14 other cell types or tissues"/>
</dbReference>
<dbReference type="Proteomes" id="UP000265140">
    <property type="component" value="Chromosome 16"/>
</dbReference>
<keyword evidence="3" id="KW-0677">Repeat</keyword>
<dbReference type="SMART" id="SM00408">
    <property type="entry name" value="IGc2"/>
    <property type="match status" value="2"/>
</dbReference>
<evidence type="ECO:0000256" key="6">
    <source>
        <dbReference type="ARBA" id="ARBA00023157"/>
    </source>
</evidence>
<dbReference type="InterPro" id="IPR003598">
    <property type="entry name" value="Ig_sub2"/>
</dbReference>
<dbReference type="InterPro" id="IPR015621">
    <property type="entry name" value="IL-1_rcpt_fam"/>
</dbReference>
<evidence type="ECO:0000259" key="11">
    <source>
        <dbReference type="PROSITE" id="PS50104"/>
    </source>
</evidence>
<dbReference type="PROSITE" id="PS50104">
    <property type="entry name" value="TIR"/>
    <property type="match status" value="1"/>
</dbReference>
<dbReference type="InterPro" id="IPR007110">
    <property type="entry name" value="Ig-like_dom"/>
</dbReference>
<reference evidence="13" key="4">
    <citation type="submission" date="2025-09" db="UniProtKB">
        <authorList>
            <consortium name="Ensembl"/>
        </authorList>
    </citation>
    <scope>IDENTIFICATION</scope>
</reference>
<dbReference type="SUPFAM" id="SSF52200">
    <property type="entry name" value="Toll/Interleukin receptor TIR domain"/>
    <property type="match status" value="1"/>
</dbReference>
<dbReference type="GO" id="GO:0016787">
    <property type="term" value="F:hydrolase activity"/>
    <property type="evidence" value="ECO:0007669"/>
    <property type="project" value="UniProtKB-KW"/>
</dbReference>
<evidence type="ECO:0000256" key="1">
    <source>
        <dbReference type="ARBA" id="ARBA00009752"/>
    </source>
</evidence>
<evidence type="ECO:0000256" key="8">
    <source>
        <dbReference type="ARBA" id="ARBA00023319"/>
    </source>
</evidence>
<dbReference type="InterPro" id="IPR013783">
    <property type="entry name" value="Ig-like_fold"/>
</dbReference>
<dbReference type="InterPro" id="IPR004074">
    <property type="entry name" value="IL-1_rcpt_I/II-typ"/>
</dbReference>
<dbReference type="SUPFAM" id="SSF48726">
    <property type="entry name" value="Immunoglobulin"/>
    <property type="match status" value="2"/>
</dbReference>
<dbReference type="GO" id="GO:0004908">
    <property type="term" value="F:interleukin-1 receptor activity"/>
    <property type="evidence" value="ECO:0007669"/>
    <property type="project" value="InterPro"/>
</dbReference>
<keyword evidence="7" id="KW-0325">Glycoprotein</keyword>
<protein>
    <recommendedName>
        <fullName evidence="15">Interleukin 1 receptor type 1</fullName>
    </recommendedName>
</protein>
<organism evidence="13 14">
    <name type="scientific">Esox lucius</name>
    <name type="common">Northern pike</name>
    <dbReference type="NCBI Taxonomy" id="8010"/>
    <lineage>
        <taxon>Eukaryota</taxon>
        <taxon>Metazoa</taxon>
        <taxon>Chordata</taxon>
        <taxon>Craniata</taxon>
        <taxon>Vertebrata</taxon>
        <taxon>Euteleostomi</taxon>
        <taxon>Actinopterygii</taxon>
        <taxon>Neopterygii</taxon>
        <taxon>Teleostei</taxon>
        <taxon>Protacanthopterygii</taxon>
        <taxon>Esociformes</taxon>
        <taxon>Esocidae</taxon>
        <taxon>Esox</taxon>
    </lineage>
</organism>
<accession>A0A3P8XXB0</accession>
<feature type="domain" description="TIR" evidence="11">
    <location>
        <begin position="394"/>
        <end position="591"/>
    </location>
</feature>
<dbReference type="InterPro" id="IPR003599">
    <property type="entry name" value="Ig_sub"/>
</dbReference>
<dbReference type="SMART" id="SM00255">
    <property type="entry name" value="TIR"/>
    <property type="match status" value="1"/>
</dbReference>
<name>A0A3P8XXB0_ESOLU</name>
<dbReference type="InterPro" id="IPR035897">
    <property type="entry name" value="Toll_tir_struct_dom_sf"/>
</dbReference>
<dbReference type="Pfam" id="PF01582">
    <property type="entry name" value="TIR"/>
    <property type="match status" value="1"/>
</dbReference>
<dbReference type="GeneTree" id="ENSGT01090000259985"/>
<dbReference type="FunFam" id="2.60.40.10:FF:000188">
    <property type="entry name" value="Interleukin-1 receptor accessory protein-like 1"/>
    <property type="match status" value="1"/>
</dbReference>
<keyword evidence="2 10" id="KW-0732">Signal</keyword>
<dbReference type="PRINTS" id="PR01536">
    <property type="entry name" value="INTRLKN1R12F"/>
</dbReference>
<keyword evidence="8" id="KW-0393">Immunoglobulin domain</keyword>
<dbReference type="Gene3D" id="2.60.40.10">
    <property type="entry name" value="Immunoglobulins"/>
    <property type="match status" value="3"/>
</dbReference>
<evidence type="ECO:0000256" key="7">
    <source>
        <dbReference type="ARBA" id="ARBA00023180"/>
    </source>
</evidence>
<keyword evidence="5" id="KW-0520">NAD</keyword>
<dbReference type="Ensembl" id="ENSELUT00000004462.3">
    <property type="protein sequence ID" value="ENSELUP00000009088.3"/>
    <property type="gene ID" value="ENSELUG00000035647.1"/>
</dbReference>
<keyword evidence="9" id="KW-1133">Transmembrane helix</keyword>
<feature type="transmembrane region" description="Helical" evidence="9">
    <location>
        <begin position="348"/>
        <end position="367"/>
    </location>
</feature>
<dbReference type="Pfam" id="PF13895">
    <property type="entry name" value="Ig_2"/>
    <property type="match status" value="1"/>
</dbReference>
<evidence type="ECO:0000259" key="12">
    <source>
        <dbReference type="PROSITE" id="PS50835"/>
    </source>
</evidence>
<evidence type="ECO:0000256" key="9">
    <source>
        <dbReference type="SAM" id="Phobius"/>
    </source>
</evidence>
<feature type="domain" description="Ig-like" evidence="12">
    <location>
        <begin position="128"/>
        <end position="224"/>
    </location>
</feature>
<sequence>MDLSHMWFYFFSIFCLTGSSRAVGEFCKDYGEEFDRVFSVPGDAAMLNCTLRAPNVFNYTIVPYNISWYNSKTWRELTREKGKVVVQGTTLWIFNIEMEDAGYYVCIIRTPYGCFKQSNILIVNQTIPDKCGRPYTTEQVLTNKANDKLSCPLTQHIRIVDNYTIQWYKDCKPIKNSNPQRGRFMTYEEKLLIKDVCPEDNGSYTCTMTFNLEGHRGRISETIDGAVKMLYSLDPLVDEPLNDSVKADLGFPLRKKCRAFVPGLGEHTETLIWMAEWTFISENNSYDIYQEPQIERRDKEGVWLERLLNFPVVKEEYLYINYTCHVWSYREYRSAYFTLLPTDSKNLLPIWILLTGLLMFTGSAFIYRRFKIDIVLMFRRMFPFLYTNTDSDGKVYDAYVTYTSLFGGEVSGEAEMFALHMLPQFLEGKCGYKLFILGRDSLPGQAIVDAVEESIQASRRLILVYSGTTFCSRGHSDKDSPVEAWQSFERETAMHRTLLEGSLQVILVELEEITPTQLAFFPESVLHLRRRQGAICWWKSSRVRRNRGLKCGGCREVNEGEDRRGEVASASVFSPSLSSSSRFWKELRYYMPVRGKRMSCPEKNSLLIL</sequence>
<dbReference type="PANTHER" id="PTHR11890:SF3">
    <property type="entry name" value="INTERLEUKIN-1 RECEPTOR TYPE 2"/>
    <property type="match status" value="1"/>
</dbReference>
<dbReference type="Gene3D" id="3.40.50.10140">
    <property type="entry name" value="Toll/interleukin-1 receptor homology (TIR) domain"/>
    <property type="match status" value="1"/>
</dbReference>
<reference evidence="13" key="3">
    <citation type="submission" date="2025-08" db="UniProtKB">
        <authorList>
            <consortium name="Ensembl"/>
        </authorList>
    </citation>
    <scope>IDENTIFICATION</scope>
</reference>
<dbReference type="AlphaFoldDB" id="A0A3P8XXB0"/>
<reference evidence="13" key="2">
    <citation type="submission" date="2020-02" db="EMBL/GenBank/DDBJ databases">
        <title>Esox lucius (northern pike) genome, fEsoLuc1, primary haplotype.</title>
        <authorList>
            <person name="Myers G."/>
            <person name="Karagic N."/>
            <person name="Meyer A."/>
            <person name="Pippel M."/>
            <person name="Reichard M."/>
            <person name="Winkler S."/>
            <person name="Tracey A."/>
            <person name="Sims Y."/>
            <person name="Howe K."/>
            <person name="Rhie A."/>
            <person name="Formenti G."/>
            <person name="Durbin R."/>
            <person name="Fedrigo O."/>
            <person name="Jarvis E.D."/>
        </authorList>
    </citation>
    <scope>NUCLEOTIDE SEQUENCE [LARGE SCALE GENOMIC DNA]</scope>
</reference>
<feature type="chain" id="PRO_5044213719" description="Interleukin 1 receptor type 1" evidence="10">
    <location>
        <begin position="23"/>
        <end position="609"/>
    </location>
</feature>
<evidence type="ECO:0000256" key="2">
    <source>
        <dbReference type="ARBA" id="ARBA00022729"/>
    </source>
</evidence>
<dbReference type="PRINTS" id="PR01537">
    <property type="entry name" value="INTRLKN1R1F"/>
</dbReference>
<dbReference type="PROSITE" id="PS50835">
    <property type="entry name" value="IG_LIKE"/>
    <property type="match status" value="2"/>
</dbReference>
<evidence type="ECO:0000313" key="13">
    <source>
        <dbReference type="Ensembl" id="ENSELUP00000009088.3"/>
    </source>
</evidence>